<dbReference type="EMBL" id="JAMYRI010000007">
    <property type="protein sequence ID" value="MER9285061.1"/>
    <property type="molecule type" value="Genomic_DNA"/>
</dbReference>
<protein>
    <submittedName>
        <fullName evidence="1">Uncharacterized protein</fullName>
    </submittedName>
</protein>
<keyword evidence="2" id="KW-1185">Reference proteome</keyword>
<reference evidence="1 2" key="1">
    <citation type="journal article" date="2024" name="Proc. Natl. Acad. Sci. U.S.A.">
        <title>The evolutionary genomics of adaptation to stress in wild rhizobium bacteria.</title>
        <authorList>
            <person name="Kehlet-Delgado H."/>
            <person name="Montoya A.P."/>
            <person name="Jensen K.T."/>
            <person name="Wendlandt C.E."/>
            <person name="Dexheimer C."/>
            <person name="Roberts M."/>
            <person name="Torres Martinez L."/>
            <person name="Friesen M.L."/>
            <person name="Griffitts J.S."/>
            <person name="Porter S.S."/>
        </authorList>
    </citation>
    <scope>NUCLEOTIDE SEQUENCE [LARGE SCALE GENOMIC DNA]</scope>
    <source>
        <strain evidence="1 2">M0468</strain>
    </source>
</reference>
<dbReference type="Proteomes" id="UP001480082">
    <property type="component" value="Unassembled WGS sequence"/>
</dbReference>
<comment type="caution">
    <text evidence="1">The sequence shown here is derived from an EMBL/GenBank/DDBJ whole genome shotgun (WGS) entry which is preliminary data.</text>
</comment>
<evidence type="ECO:0000313" key="1">
    <source>
        <dbReference type="EMBL" id="MER9285061.1"/>
    </source>
</evidence>
<proteinExistence type="predicted"/>
<evidence type="ECO:0000313" key="2">
    <source>
        <dbReference type="Proteomes" id="UP001480082"/>
    </source>
</evidence>
<organism evidence="1 2">
    <name type="scientific">Mesorhizobium australicum</name>
    <dbReference type="NCBI Taxonomy" id="536018"/>
    <lineage>
        <taxon>Bacteria</taxon>
        <taxon>Pseudomonadati</taxon>
        <taxon>Pseudomonadota</taxon>
        <taxon>Alphaproteobacteria</taxon>
        <taxon>Hyphomicrobiales</taxon>
        <taxon>Phyllobacteriaceae</taxon>
        <taxon>Mesorhizobium</taxon>
    </lineage>
</organism>
<sequence length="124" mass="14153">MKTERFEMRVTPEFLKLVDDWRRQQPTIPARADAIRQIVERALSSDEGPGLRDLLRAWFTANPHRISEFGLEDGDTPEQAARSIMDDSADQSPVNGANVLIRLFDDEPDQTAKHIVALLQRITR</sequence>
<accession>A0ACC6SZB3</accession>
<gene>
    <name evidence="1" type="ORF">NKI81_13980</name>
</gene>
<name>A0ACC6SZB3_9HYPH</name>